<proteinExistence type="predicted"/>
<dbReference type="OrthoDB" id="1670392at2759"/>
<keyword evidence="4" id="KW-1185">Reference proteome</keyword>
<evidence type="ECO:0000313" key="3">
    <source>
        <dbReference type="EMBL" id="KAI0492689.1"/>
    </source>
</evidence>
<dbReference type="Pfam" id="PF14577">
    <property type="entry name" value="SEO_C"/>
    <property type="match status" value="1"/>
</dbReference>
<feature type="domain" description="Sieve element occlusion N-terminal" evidence="1">
    <location>
        <begin position="9"/>
        <end position="297"/>
    </location>
</feature>
<feature type="domain" description="Sieve element occlusion C-terminal" evidence="2">
    <location>
        <begin position="458"/>
        <end position="686"/>
    </location>
</feature>
<dbReference type="SMR" id="A0A8T3A995"/>
<dbReference type="EMBL" id="JAGYWB010000018">
    <property type="protein sequence ID" value="KAI0492689.1"/>
    <property type="molecule type" value="Genomic_DNA"/>
</dbReference>
<gene>
    <name evidence="3" type="ORF">KFK09_026965</name>
</gene>
<dbReference type="AlphaFoldDB" id="A0A8T3A995"/>
<evidence type="ECO:0000259" key="2">
    <source>
        <dbReference type="Pfam" id="PF14577"/>
    </source>
</evidence>
<dbReference type="PANTHER" id="PTHR33232">
    <property type="entry name" value="PROTEIN SIEVE ELEMENT OCCLUSION B-LIKE"/>
    <property type="match status" value="1"/>
</dbReference>
<organism evidence="3 4">
    <name type="scientific">Dendrobium nobile</name>
    <name type="common">Orchid</name>
    <dbReference type="NCBI Taxonomy" id="94219"/>
    <lineage>
        <taxon>Eukaryota</taxon>
        <taxon>Viridiplantae</taxon>
        <taxon>Streptophyta</taxon>
        <taxon>Embryophyta</taxon>
        <taxon>Tracheophyta</taxon>
        <taxon>Spermatophyta</taxon>
        <taxon>Magnoliopsida</taxon>
        <taxon>Liliopsida</taxon>
        <taxon>Asparagales</taxon>
        <taxon>Orchidaceae</taxon>
        <taxon>Epidendroideae</taxon>
        <taxon>Malaxideae</taxon>
        <taxon>Dendrobiinae</taxon>
        <taxon>Dendrobium</taxon>
    </lineage>
</organism>
<reference evidence="3" key="1">
    <citation type="journal article" date="2022" name="Front. Genet.">
        <title>Chromosome-Scale Assembly of the Dendrobium nobile Genome Provides Insights Into the Molecular Mechanism of the Biosynthesis of the Medicinal Active Ingredient of Dendrobium.</title>
        <authorList>
            <person name="Xu Q."/>
            <person name="Niu S.-C."/>
            <person name="Li K.-L."/>
            <person name="Zheng P.-J."/>
            <person name="Zhang X.-J."/>
            <person name="Jia Y."/>
            <person name="Liu Y."/>
            <person name="Niu Y.-X."/>
            <person name="Yu L.-H."/>
            <person name="Chen D.-F."/>
            <person name="Zhang G.-Q."/>
        </authorList>
    </citation>
    <scope>NUCLEOTIDE SEQUENCE</scope>
    <source>
        <tissue evidence="3">Leaf</tissue>
    </source>
</reference>
<dbReference type="Proteomes" id="UP000829196">
    <property type="component" value="Unassembled WGS sequence"/>
</dbReference>
<dbReference type="InterPro" id="IPR027942">
    <property type="entry name" value="SEO_N"/>
</dbReference>
<dbReference type="InterPro" id="IPR027944">
    <property type="entry name" value="SEO_C"/>
</dbReference>
<sequence length="688" mass="78568">MKSNSQFFHEDILMSNILETHVPDGREVDSYLLLRIVEEILCKIKAPTVVKTCLLKLANHENSQSEKFCSGIQHDIGNADAQKEQWQLVHQVSSEMLLSSSKDRSSHATTMSVLELLGNHSWGGKVVLVLAALAKCYGDFWLIARLFQTDVLALSLAMLKGLARIFGADELHQHWLESLRSLAEGMVDVTKIVIEFEALPMQYVTLDDGALAVMKENIQIACYWMIRSSMSCSSQITSMVAMSIKELSLTCQTWELWSLAYKINHVHAHLQKQLDDFHLHIEKNIDSQLMHLFEEVHVDNQKVLRTLFALKDDFPLLDAFSNQKVGVSILQNKEILLFISKPEVKFDRFLLIMQQLQSYSRNGQEKPYEIVWVPIVTTATQSNIDERAFSHLAEIMIFYSINQPTKLSLSVINFIHEVWHYRGDPIMVVLDSTGKVIASDAFDMISVWGEKAYPFSVSRERELWEVENWTIEVLLNGIHPLLSYWIEDGRTICLYGSNNLEWVRQVAYKMKEVQKSGILLELLYVGTNNVDHRENILTAIAEEKLSRYLSHTDISIFWLRLESIKKLKTRLGSGTEPGFIMREINSLLSFDTDKGWLLISEGSSTEPLKLTGNKALQCLSLFQVWGQKVNKLGFLGAIRKFLDPPSLIDQCNYCSVTPLIDDMNNKVVSCPNCLSTMEKYYVYQCMTS</sequence>
<dbReference type="GO" id="GO:0010088">
    <property type="term" value="P:phloem development"/>
    <property type="evidence" value="ECO:0007669"/>
    <property type="project" value="InterPro"/>
</dbReference>
<dbReference type="PANTHER" id="PTHR33232:SF11">
    <property type="entry name" value="PROTEIN SIEVE ELEMENT OCCLUSION C"/>
    <property type="match status" value="1"/>
</dbReference>
<name>A0A8T3A995_DENNO</name>
<protein>
    <recommendedName>
        <fullName evidence="5">Protein SIEVE ELEMENT OCCLUSION C</fullName>
    </recommendedName>
</protein>
<evidence type="ECO:0000259" key="1">
    <source>
        <dbReference type="Pfam" id="PF14576"/>
    </source>
</evidence>
<evidence type="ECO:0008006" key="5">
    <source>
        <dbReference type="Google" id="ProtNLM"/>
    </source>
</evidence>
<dbReference type="Pfam" id="PF14576">
    <property type="entry name" value="SEO_N"/>
    <property type="match status" value="1"/>
</dbReference>
<accession>A0A8T3A995</accession>
<dbReference type="InterPro" id="IPR039299">
    <property type="entry name" value="SEOA"/>
</dbReference>
<comment type="caution">
    <text evidence="3">The sequence shown here is derived from an EMBL/GenBank/DDBJ whole genome shotgun (WGS) entry which is preliminary data.</text>
</comment>
<evidence type="ECO:0000313" key="4">
    <source>
        <dbReference type="Proteomes" id="UP000829196"/>
    </source>
</evidence>